<comment type="cofactor">
    <cofactor evidence="1">
        <name>Mg(2+)</name>
        <dbReference type="ChEBI" id="CHEBI:18420"/>
    </cofactor>
</comment>
<dbReference type="EMBL" id="RAQU01000094">
    <property type="protein sequence ID" value="RKK03278.1"/>
    <property type="molecule type" value="Genomic_DNA"/>
</dbReference>
<dbReference type="PANTHER" id="PTHR43736">
    <property type="entry name" value="ADP-RIBOSE PYROPHOSPHATASE"/>
    <property type="match status" value="1"/>
</dbReference>
<protein>
    <submittedName>
        <fullName evidence="5">NUDIX domain-containing protein</fullName>
    </submittedName>
</protein>
<keyword evidence="2 3" id="KW-0378">Hydrolase</keyword>
<feature type="domain" description="Nudix hydrolase" evidence="4">
    <location>
        <begin position="5"/>
        <end position="135"/>
    </location>
</feature>
<dbReference type="Proteomes" id="UP000274097">
    <property type="component" value="Unassembled WGS sequence"/>
</dbReference>
<accession>A0A3A9JRH7</accession>
<sequence length="137" mass="14715">MTQAEPRLGCGAAIVVDGRILLIRRLKAPEAGCWGLPGGKVDLYETAAAAVEREVREETGLGIRAERLLCVVDQIDRAGGQHWFAPVYLASTFTGVPRIQEPQKHDGLDWFPLEAVPAALTCATLAALRALRAETPG</sequence>
<dbReference type="FunCoup" id="A0A3A9JRH7">
    <property type="interactions" value="154"/>
</dbReference>
<reference evidence="5 8" key="1">
    <citation type="submission" date="2018-09" db="EMBL/GenBank/DDBJ databases">
        <title>Roseomonas sp. nov., isolated from feces of Tibetan antelopes in the Qinghai-Tibet plateau, China.</title>
        <authorList>
            <person name="Tian Z."/>
        </authorList>
    </citation>
    <scope>NUCLEOTIDE SEQUENCE [LARGE SCALE GENOMIC DNA]</scope>
    <source>
        <strain evidence="6 7">Z23</strain>
        <strain evidence="5 8">Z24</strain>
    </source>
</reference>
<dbReference type="PRINTS" id="PR00502">
    <property type="entry name" value="NUDIXFAMILY"/>
</dbReference>
<evidence type="ECO:0000313" key="6">
    <source>
        <dbReference type="EMBL" id="RMI25317.1"/>
    </source>
</evidence>
<keyword evidence="7" id="KW-1185">Reference proteome</keyword>
<dbReference type="Proteomes" id="UP000278036">
    <property type="component" value="Unassembled WGS sequence"/>
</dbReference>
<dbReference type="InParanoid" id="A0A3A9JRH7"/>
<gene>
    <name evidence="5" type="ORF">D6Z83_15310</name>
    <name evidence="6" type="ORF">EBE87_09230</name>
</gene>
<dbReference type="InterPro" id="IPR020084">
    <property type="entry name" value="NUDIX_hydrolase_CS"/>
</dbReference>
<evidence type="ECO:0000313" key="7">
    <source>
        <dbReference type="Proteomes" id="UP000274097"/>
    </source>
</evidence>
<dbReference type="InterPro" id="IPR020476">
    <property type="entry name" value="Nudix_hydrolase"/>
</dbReference>
<proteinExistence type="inferred from homology"/>
<dbReference type="PROSITE" id="PS00893">
    <property type="entry name" value="NUDIX_BOX"/>
    <property type="match status" value="1"/>
</dbReference>
<dbReference type="SUPFAM" id="SSF55811">
    <property type="entry name" value="Nudix"/>
    <property type="match status" value="1"/>
</dbReference>
<organism evidence="5 8">
    <name type="scientific">Teichococcus wenyumeiae</name>
    <dbReference type="NCBI Taxonomy" id="2478470"/>
    <lineage>
        <taxon>Bacteria</taxon>
        <taxon>Pseudomonadati</taxon>
        <taxon>Pseudomonadota</taxon>
        <taxon>Alphaproteobacteria</taxon>
        <taxon>Acetobacterales</taxon>
        <taxon>Roseomonadaceae</taxon>
        <taxon>Roseomonas</taxon>
    </lineage>
</organism>
<dbReference type="RefSeq" id="WP_120639157.1">
    <property type="nucleotide sequence ID" value="NZ_RAQU01000094.1"/>
</dbReference>
<evidence type="ECO:0000256" key="3">
    <source>
        <dbReference type="RuleBase" id="RU003476"/>
    </source>
</evidence>
<dbReference type="PANTHER" id="PTHR43736:SF1">
    <property type="entry name" value="DIHYDRONEOPTERIN TRIPHOSPHATE DIPHOSPHATASE"/>
    <property type="match status" value="1"/>
</dbReference>
<dbReference type="Gene3D" id="3.90.79.10">
    <property type="entry name" value="Nucleoside Triphosphate Pyrophosphohydrolase"/>
    <property type="match status" value="1"/>
</dbReference>
<dbReference type="OrthoDB" id="9761969at2"/>
<dbReference type="EMBL" id="RFLX01000005">
    <property type="protein sequence ID" value="RMI25317.1"/>
    <property type="molecule type" value="Genomic_DNA"/>
</dbReference>
<evidence type="ECO:0000259" key="4">
    <source>
        <dbReference type="PROSITE" id="PS51462"/>
    </source>
</evidence>
<dbReference type="InterPro" id="IPR000086">
    <property type="entry name" value="NUDIX_hydrolase_dom"/>
</dbReference>
<dbReference type="Pfam" id="PF00293">
    <property type="entry name" value="NUDIX"/>
    <property type="match status" value="1"/>
</dbReference>
<dbReference type="PROSITE" id="PS51462">
    <property type="entry name" value="NUDIX"/>
    <property type="match status" value="1"/>
</dbReference>
<evidence type="ECO:0000256" key="2">
    <source>
        <dbReference type="ARBA" id="ARBA00022801"/>
    </source>
</evidence>
<dbReference type="AlphaFoldDB" id="A0A3A9JRH7"/>
<comment type="similarity">
    <text evidence="3">Belongs to the Nudix hydrolase family.</text>
</comment>
<dbReference type="InterPro" id="IPR015797">
    <property type="entry name" value="NUDIX_hydrolase-like_dom_sf"/>
</dbReference>
<comment type="caution">
    <text evidence="5">The sequence shown here is derived from an EMBL/GenBank/DDBJ whole genome shotgun (WGS) entry which is preliminary data.</text>
</comment>
<evidence type="ECO:0000313" key="5">
    <source>
        <dbReference type="EMBL" id="RKK03278.1"/>
    </source>
</evidence>
<evidence type="ECO:0000256" key="1">
    <source>
        <dbReference type="ARBA" id="ARBA00001946"/>
    </source>
</evidence>
<dbReference type="GO" id="GO:0016787">
    <property type="term" value="F:hydrolase activity"/>
    <property type="evidence" value="ECO:0007669"/>
    <property type="project" value="UniProtKB-KW"/>
</dbReference>
<evidence type="ECO:0000313" key="8">
    <source>
        <dbReference type="Proteomes" id="UP000278036"/>
    </source>
</evidence>
<name>A0A3A9JRH7_9PROT</name>